<dbReference type="InParanoid" id="B8C2W4"/>
<reference evidence="1 2" key="2">
    <citation type="journal article" date="2008" name="Nature">
        <title>The Phaeodactylum genome reveals the evolutionary history of diatom genomes.</title>
        <authorList>
            <person name="Bowler C."/>
            <person name="Allen A.E."/>
            <person name="Badger J.H."/>
            <person name="Grimwood J."/>
            <person name="Jabbari K."/>
            <person name="Kuo A."/>
            <person name="Maheswari U."/>
            <person name="Martens C."/>
            <person name="Maumus F."/>
            <person name="Otillar R.P."/>
            <person name="Rayko E."/>
            <person name="Salamov A."/>
            <person name="Vandepoele K."/>
            <person name="Beszteri B."/>
            <person name="Gruber A."/>
            <person name="Heijde M."/>
            <person name="Katinka M."/>
            <person name="Mock T."/>
            <person name="Valentin K."/>
            <person name="Verret F."/>
            <person name="Berges J.A."/>
            <person name="Brownlee C."/>
            <person name="Cadoret J.P."/>
            <person name="Chiovitti A."/>
            <person name="Choi C.J."/>
            <person name="Coesel S."/>
            <person name="De Martino A."/>
            <person name="Detter J.C."/>
            <person name="Durkin C."/>
            <person name="Falciatore A."/>
            <person name="Fournet J."/>
            <person name="Haruta M."/>
            <person name="Huysman M.J."/>
            <person name="Jenkins B.D."/>
            <person name="Jiroutova K."/>
            <person name="Jorgensen R.E."/>
            <person name="Joubert Y."/>
            <person name="Kaplan A."/>
            <person name="Kroger N."/>
            <person name="Kroth P.G."/>
            <person name="La Roche J."/>
            <person name="Lindquist E."/>
            <person name="Lommer M."/>
            <person name="Martin-Jezequel V."/>
            <person name="Lopez P.J."/>
            <person name="Lucas S."/>
            <person name="Mangogna M."/>
            <person name="McGinnis K."/>
            <person name="Medlin L.K."/>
            <person name="Montsant A."/>
            <person name="Oudot-Le Secq M.P."/>
            <person name="Napoli C."/>
            <person name="Obornik M."/>
            <person name="Parker M.S."/>
            <person name="Petit J.L."/>
            <person name="Porcel B.M."/>
            <person name="Poulsen N."/>
            <person name="Robison M."/>
            <person name="Rychlewski L."/>
            <person name="Rynearson T.A."/>
            <person name="Schmutz J."/>
            <person name="Shapiro H."/>
            <person name="Siaut M."/>
            <person name="Stanley M."/>
            <person name="Sussman M.R."/>
            <person name="Taylor A.R."/>
            <person name="Vardi A."/>
            <person name="von Dassow P."/>
            <person name="Vyverman W."/>
            <person name="Willis A."/>
            <person name="Wyrwicz L.S."/>
            <person name="Rokhsar D.S."/>
            <person name="Weissenbach J."/>
            <person name="Armbrust E.V."/>
            <person name="Green B.R."/>
            <person name="Van de Peer Y."/>
            <person name="Grigoriev I.V."/>
        </authorList>
    </citation>
    <scope>NUCLEOTIDE SEQUENCE [LARGE SCALE GENOMIC DNA]</scope>
    <source>
        <strain evidence="1 2">CCMP1335</strain>
    </source>
</reference>
<dbReference type="Proteomes" id="UP000001449">
    <property type="component" value="Chromosome 5"/>
</dbReference>
<dbReference type="HOGENOM" id="CLU_988612_0_0_1"/>
<dbReference type="GeneID" id="7453170"/>
<sequence length="282" mass="31534">MASSSAKKEETMFKSESSLDALGDVTGTGLEDEIDLILKEPVIDAHPDLPAFDNYDGYDCESFRFSNQMKVDETVLAKKRSVSDDDLSDLSFKLDERKPITQANGITMQDLLCIIDEAEEEKSITTLKADRLRKYLRSESLMDMIHHLLCENIPLKRNGLERGYKCRVCQVPLKGHICLYCPVCSTLENKVKKGCDHLCFNCTTCYDKGKMKKKVVQVRIDCCDCTGHSKPSSKDAEAKKVSTKAGKIFKKTKKRLVPASAQDSPPGSDWKVLTLVSSYIKG</sequence>
<evidence type="ECO:0000313" key="2">
    <source>
        <dbReference type="Proteomes" id="UP000001449"/>
    </source>
</evidence>
<dbReference type="PaxDb" id="35128-Thaps5428"/>
<evidence type="ECO:0000313" key="1">
    <source>
        <dbReference type="EMBL" id="EED92019.1"/>
    </source>
</evidence>
<dbReference type="KEGG" id="tps:THAPSDRAFT_5428"/>
<reference evidence="1 2" key="1">
    <citation type="journal article" date="2004" name="Science">
        <title>The genome of the diatom Thalassiosira pseudonana: ecology, evolution, and metabolism.</title>
        <authorList>
            <person name="Armbrust E.V."/>
            <person name="Berges J.A."/>
            <person name="Bowler C."/>
            <person name="Green B.R."/>
            <person name="Martinez D."/>
            <person name="Putnam N.H."/>
            <person name="Zhou S."/>
            <person name="Allen A.E."/>
            <person name="Apt K.E."/>
            <person name="Bechner M."/>
            <person name="Brzezinski M.A."/>
            <person name="Chaal B.K."/>
            <person name="Chiovitti A."/>
            <person name="Davis A.K."/>
            <person name="Demarest M.S."/>
            <person name="Detter J.C."/>
            <person name="Glavina T."/>
            <person name="Goodstein D."/>
            <person name="Hadi M.Z."/>
            <person name="Hellsten U."/>
            <person name="Hildebrand M."/>
            <person name="Jenkins B.D."/>
            <person name="Jurka J."/>
            <person name="Kapitonov V.V."/>
            <person name="Kroger N."/>
            <person name="Lau W.W."/>
            <person name="Lane T.W."/>
            <person name="Larimer F.W."/>
            <person name="Lippmeier J.C."/>
            <person name="Lucas S."/>
            <person name="Medina M."/>
            <person name="Montsant A."/>
            <person name="Obornik M."/>
            <person name="Parker M.S."/>
            <person name="Palenik B."/>
            <person name="Pazour G.J."/>
            <person name="Richardson P.M."/>
            <person name="Rynearson T.A."/>
            <person name="Saito M.A."/>
            <person name="Schwartz D.C."/>
            <person name="Thamatrakoln K."/>
            <person name="Valentin K."/>
            <person name="Vardi A."/>
            <person name="Wilkerson F.P."/>
            <person name="Rokhsar D.S."/>
        </authorList>
    </citation>
    <scope>NUCLEOTIDE SEQUENCE [LARGE SCALE GENOMIC DNA]</scope>
    <source>
        <strain evidence="1 2">CCMP1335</strain>
    </source>
</reference>
<dbReference type="RefSeq" id="XP_002290267.1">
    <property type="nucleotide sequence ID" value="XM_002290231.1"/>
</dbReference>
<dbReference type="AlphaFoldDB" id="B8C2W4"/>
<organism evidence="1 2">
    <name type="scientific">Thalassiosira pseudonana</name>
    <name type="common">Marine diatom</name>
    <name type="synonym">Cyclotella nana</name>
    <dbReference type="NCBI Taxonomy" id="35128"/>
    <lineage>
        <taxon>Eukaryota</taxon>
        <taxon>Sar</taxon>
        <taxon>Stramenopiles</taxon>
        <taxon>Ochrophyta</taxon>
        <taxon>Bacillariophyta</taxon>
        <taxon>Coscinodiscophyceae</taxon>
        <taxon>Thalassiosirophycidae</taxon>
        <taxon>Thalassiosirales</taxon>
        <taxon>Thalassiosiraceae</taxon>
        <taxon>Thalassiosira</taxon>
    </lineage>
</organism>
<proteinExistence type="predicted"/>
<protein>
    <submittedName>
        <fullName evidence="1">Uncharacterized protein</fullName>
    </submittedName>
</protein>
<keyword evidence="2" id="KW-1185">Reference proteome</keyword>
<accession>B8C2W4</accession>
<dbReference type="EMBL" id="CM000642">
    <property type="protein sequence ID" value="EED92019.1"/>
    <property type="molecule type" value="Genomic_DNA"/>
</dbReference>
<gene>
    <name evidence="1" type="ORF">THAPSDRAFT_5428</name>
</gene>
<name>B8C2W4_THAPS</name>
<dbReference type="eggNOG" id="ENOG502QZ9P">
    <property type="taxonomic scope" value="Eukaryota"/>
</dbReference>